<evidence type="ECO:0000256" key="6">
    <source>
        <dbReference type="ARBA" id="ARBA00023002"/>
    </source>
</evidence>
<dbReference type="OrthoDB" id="9781066at2"/>
<evidence type="ECO:0000256" key="2">
    <source>
        <dbReference type="ARBA" id="ARBA00022559"/>
    </source>
</evidence>
<keyword evidence="7" id="KW-0408">Iron</keyword>
<dbReference type="EMBL" id="RQVS01000011">
    <property type="protein sequence ID" value="RRJ86219.1"/>
    <property type="molecule type" value="Genomic_DNA"/>
</dbReference>
<comment type="similarity">
    <text evidence="8">Belongs to the DyP-type peroxidase family.</text>
</comment>
<dbReference type="GO" id="GO:0020037">
    <property type="term" value="F:heme binding"/>
    <property type="evidence" value="ECO:0007669"/>
    <property type="project" value="InterPro"/>
</dbReference>
<dbReference type="InterPro" id="IPR006314">
    <property type="entry name" value="Dyp_peroxidase"/>
</dbReference>
<keyword evidence="4" id="KW-0479">Metal-binding</keyword>
<keyword evidence="13" id="KW-1185">Reference proteome</keyword>
<dbReference type="Pfam" id="PF20628">
    <property type="entry name" value="Dyp_perox_C"/>
    <property type="match status" value="1"/>
</dbReference>
<evidence type="ECO:0000313" key="12">
    <source>
        <dbReference type="EMBL" id="RRJ86219.1"/>
    </source>
</evidence>
<comment type="caution">
    <text evidence="12">The sequence shown here is derived from an EMBL/GenBank/DDBJ whole genome shotgun (WGS) entry which is preliminary data.</text>
</comment>
<evidence type="ECO:0000256" key="3">
    <source>
        <dbReference type="ARBA" id="ARBA00022617"/>
    </source>
</evidence>
<dbReference type="PROSITE" id="PS51404">
    <property type="entry name" value="DYP_PEROXIDASE"/>
    <property type="match status" value="1"/>
</dbReference>
<keyword evidence="6" id="KW-0560">Oxidoreductase</keyword>
<evidence type="ECO:0000256" key="4">
    <source>
        <dbReference type="ARBA" id="ARBA00022723"/>
    </source>
</evidence>
<feature type="compositionally biased region" description="Basic and acidic residues" evidence="9">
    <location>
        <begin position="277"/>
        <end position="286"/>
    </location>
</feature>
<keyword evidence="3" id="KW-0349">Heme</keyword>
<dbReference type="InterPro" id="IPR011008">
    <property type="entry name" value="Dimeric_a/b-barrel"/>
</dbReference>
<dbReference type="AlphaFoldDB" id="A0A3P3VXN6"/>
<protein>
    <submittedName>
        <fullName evidence="12">Dyp-type peroxidase</fullName>
    </submittedName>
</protein>
<dbReference type="Proteomes" id="UP000274391">
    <property type="component" value="Unassembled WGS sequence"/>
</dbReference>
<keyword evidence="5" id="KW-0732">Signal</keyword>
<reference evidence="12 13" key="1">
    <citation type="submission" date="2018-11" db="EMBL/GenBank/DDBJ databases">
        <title>YIM 102482-1 draft genome.</title>
        <authorList>
            <person name="Li G."/>
            <person name="Jiang Y."/>
        </authorList>
    </citation>
    <scope>NUCLEOTIDE SEQUENCE [LARGE SCALE GENOMIC DNA]</scope>
    <source>
        <strain evidence="12 13">YIM 102482-1</strain>
    </source>
</reference>
<name>A0A3P3VXN6_9MICO</name>
<dbReference type="InterPro" id="IPR048327">
    <property type="entry name" value="Dyp_perox_N"/>
</dbReference>
<evidence type="ECO:0000313" key="13">
    <source>
        <dbReference type="Proteomes" id="UP000274391"/>
    </source>
</evidence>
<evidence type="ECO:0000256" key="7">
    <source>
        <dbReference type="ARBA" id="ARBA00023004"/>
    </source>
</evidence>
<dbReference type="InterPro" id="IPR006311">
    <property type="entry name" value="TAT_signal"/>
</dbReference>
<dbReference type="NCBIfam" id="TIGR01413">
    <property type="entry name" value="Dyp_perox_fam"/>
    <property type="match status" value="1"/>
</dbReference>
<dbReference type="GO" id="GO:0005829">
    <property type="term" value="C:cytosol"/>
    <property type="evidence" value="ECO:0007669"/>
    <property type="project" value="TreeGrafter"/>
</dbReference>
<dbReference type="PANTHER" id="PTHR30521">
    <property type="entry name" value="DEFERROCHELATASE/PEROXIDASE"/>
    <property type="match status" value="1"/>
</dbReference>
<feature type="domain" description="Dyp-type peroxidase C-terminal" evidence="11">
    <location>
        <begin position="207"/>
        <end position="400"/>
    </location>
</feature>
<dbReference type="PROSITE" id="PS51318">
    <property type="entry name" value="TAT"/>
    <property type="match status" value="1"/>
</dbReference>
<evidence type="ECO:0000256" key="8">
    <source>
        <dbReference type="ARBA" id="ARBA00025737"/>
    </source>
</evidence>
<evidence type="ECO:0000256" key="5">
    <source>
        <dbReference type="ARBA" id="ARBA00022729"/>
    </source>
</evidence>
<dbReference type="GO" id="GO:0046872">
    <property type="term" value="F:metal ion binding"/>
    <property type="evidence" value="ECO:0007669"/>
    <property type="project" value="UniProtKB-KW"/>
</dbReference>
<feature type="domain" description="Dyp-type peroxidase N-terminal" evidence="10">
    <location>
        <begin position="62"/>
        <end position="196"/>
    </location>
</feature>
<dbReference type="GO" id="GO:0004601">
    <property type="term" value="F:peroxidase activity"/>
    <property type="evidence" value="ECO:0007669"/>
    <property type="project" value="UniProtKB-KW"/>
</dbReference>
<sequence>MASGQRGPRRRDVLVGAAGIGLGAAAAIGVGSAVRAAAGEPTFGTSRVVDTSPHQPGIGTAGAHGVFIAVDLAESVDRDRLIRLLRLLTDDALRLMAGQAPIGDQEPEMAEVPANLAITFGFGPRVVELADPAAMPEWLGPLPSFSIDQLEDRWSDGDLLMLVAGDDPLSVAHAQRMLLKDVRAFSTIRWQQTGFRNARGALKEGTTQRNLFGQIDGTANPQPGTAEFDRVVWTGAAHPSTGRGGAVPEWLVGGTSLVLRRIHMNLETWDEVDRPGREASVGRRLDTGAPLTGSAEHDEPDFEARTPQGFTVINPVSHMRRSRPDDPTQRIFRQTYNYDHPVAGVGGMGAEVSDSGLLFASYQANPATQFVPIQQRLADGDLLNTWTVPVGSAVFAIPPAAPPGGFIGEQLFQ</sequence>
<evidence type="ECO:0000256" key="1">
    <source>
        <dbReference type="ARBA" id="ARBA00001970"/>
    </source>
</evidence>
<dbReference type="Pfam" id="PF04261">
    <property type="entry name" value="Dyp_perox_N"/>
    <property type="match status" value="1"/>
</dbReference>
<evidence type="ECO:0000259" key="10">
    <source>
        <dbReference type="Pfam" id="PF04261"/>
    </source>
</evidence>
<comment type="cofactor">
    <cofactor evidence="1">
        <name>heme b</name>
        <dbReference type="ChEBI" id="CHEBI:60344"/>
    </cofactor>
</comment>
<gene>
    <name evidence="12" type="ORF">EG850_09705</name>
</gene>
<dbReference type="PANTHER" id="PTHR30521:SF4">
    <property type="entry name" value="DEFERROCHELATASE"/>
    <property type="match status" value="1"/>
</dbReference>
<feature type="region of interest" description="Disordered" evidence="9">
    <location>
        <begin position="277"/>
        <end position="305"/>
    </location>
</feature>
<evidence type="ECO:0000256" key="9">
    <source>
        <dbReference type="SAM" id="MobiDB-lite"/>
    </source>
</evidence>
<evidence type="ECO:0000259" key="11">
    <source>
        <dbReference type="Pfam" id="PF20628"/>
    </source>
</evidence>
<organism evidence="12 13">
    <name type="scientific">Gulosibacter macacae</name>
    <dbReference type="NCBI Taxonomy" id="2488791"/>
    <lineage>
        <taxon>Bacteria</taxon>
        <taxon>Bacillati</taxon>
        <taxon>Actinomycetota</taxon>
        <taxon>Actinomycetes</taxon>
        <taxon>Micrococcales</taxon>
        <taxon>Microbacteriaceae</taxon>
        <taxon>Gulosibacter</taxon>
    </lineage>
</organism>
<accession>A0A3P3VXN6</accession>
<keyword evidence="2 12" id="KW-0575">Peroxidase</keyword>
<dbReference type="InterPro" id="IPR048328">
    <property type="entry name" value="Dyp_perox_C"/>
</dbReference>
<dbReference type="SUPFAM" id="SSF54909">
    <property type="entry name" value="Dimeric alpha+beta barrel"/>
    <property type="match status" value="1"/>
</dbReference>
<proteinExistence type="inferred from homology"/>